<accession>A0A2U1P6X9</accession>
<organism evidence="1 2">
    <name type="scientific">Artemisia annua</name>
    <name type="common">Sweet wormwood</name>
    <dbReference type="NCBI Taxonomy" id="35608"/>
    <lineage>
        <taxon>Eukaryota</taxon>
        <taxon>Viridiplantae</taxon>
        <taxon>Streptophyta</taxon>
        <taxon>Embryophyta</taxon>
        <taxon>Tracheophyta</taxon>
        <taxon>Spermatophyta</taxon>
        <taxon>Magnoliopsida</taxon>
        <taxon>eudicotyledons</taxon>
        <taxon>Gunneridae</taxon>
        <taxon>Pentapetalae</taxon>
        <taxon>asterids</taxon>
        <taxon>campanulids</taxon>
        <taxon>Asterales</taxon>
        <taxon>Asteraceae</taxon>
        <taxon>Asteroideae</taxon>
        <taxon>Anthemideae</taxon>
        <taxon>Artemisiinae</taxon>
        <taxon>Artemisia</taxon>
    </lineage>
</organism>
<dbReference type="PANTHER" id="PTHR32278:SF149">
    <property type="entry name" value="PHLOEM PROTEIN"/>
    <property type="match status" value="1"/>
</dbReference>
<reference evidence="1 2" key="1">
    <citation type="journal article" date="2018" name="Mol. Plant">
        <title>The genome of Artemisia annua provides insight into the evolution of Asteraceae family and artemisinin biosynthesis.</title>
        <authorList>
            <person name="Shen Q."/>
            <person name="Zhang L."/>
            <person name="Liao Z."/>
            <person name="Wang S."/>
            <person name="Yan T."/>
            <person name="Shi P."/>
            <person name="Liu M."/>
            <person name="Fu X."/>
            <person name="Pan Q."/>
            <person name="Wang Y."/>
            <person name="Lv Z."/>
            <person name="Lu X."/>
            <person name="Zhang F."/>
            <person name="Jiang W."/>
            <person name="Ma Y."/>
            <person name="Chen M."/>
            <person name="Hao X."/>
            <person name="Li L."/>
            <person name="Tang Y."/>
            <person name="Lv G."/>
            <person name="Zhou Y."/>
            <person name="Sun X."/>
            <person name="Brodelius P.E."/>
            <person name="Rose J.K.C."/>
            <person name="Tang K."/>
        </authorList>
    </citation>
    <scope>NUCLEOTIDE SEQUENCE [LARGE SCALE GENOMIC DNA]</scope>
    <source>
        <strain evidence="2">cv. Huhao1</strain>
        <tissue evidence="1">Leaf</tissue>
    </source>
</reference>
<dbReference type="OrthoDB" id="10615775at2759"/>
<gene>
    <name evidence="1" type="ORF">CTI12_AA189410</name>
</gene>
<proteinExistence type="predicted"/>
<evidence type="ECO:0000313" key="2">
    <source>
        <dbReference type="Proteomes" id="UP000245207"/>
    </source>
</evidence>
<dbReference type="EMBL" id="PKPP01001583">
    <property type="protein sequence ID" value="PWA81486.1"/>
    <property type="molecule type" value="Genomic_DNA"/>
</dbReference>
<sequence>MKRSENDVPTRTKEELDKLHSTGVLIDNGEKFFSLSKINCKKCHMLPAKAVINKSPDAKFIKCPSSTMSRFEEVVELQRHQAFSINYNIKTKMLSPDTAYAYKRVPDHREDGWMEVRVWEFDNNNEIKDIPMELKLSCLGGTMSGLTVSGIEFRPL</sequence>
<name>A0A2U1P6X9_ARTAN</name>
<dbReference type="Proteomes" id="UP000245207">
    <property type="component" value="Unassembled WGS sequence"/>
</dbReference>
<comment type="caution">
    <text evidence="1">The sequence shown here is derived from an EMBL/GenBank/DDBJ whole genome shotgun (WGS) entry which is preliminary data.</text>
</comment>
<keyword evidence="2" id="KW-1185">Reference proteome</keyword>
<protein>
    <submittedName>
        <fullName evidence="1">Phloem protein 2-like protein</fullName>
    </submittedName>
</protein>
<evidence type="ECO:0000313" key="1">
    <source>
        <dbReference type="EMBL" id="PWA81486.1"/>
    </source>
</evidence>
<dbReference type="InterPro" id="IPR025886">
    <property type="entry name" value="PP2-like"/>
</dbReference>
<dbReference type="AlphaFoldDB" id="A0A2U1P6X9"/>
<dbReference type="PANTHER" id="PTHR32278">
    <property type="entry name" value="F-BOX DOMAIN-CONTAINING PROTEIN"/>
    <property type="match status" value="1"/>
</dbReference>
<dbReference type="Pfam" id="PF14299">
    <property type="entry name" value="PP2"/>
    <property type="match status" value="2"/>
</dbReference>